<dbReference type="CDD" id="cd06558">
    <property type="entry name" value="crotonase-like"/>
    <property type="match status" value="1"/>
</dbReference>
<dbReference type="Pfam" id="PF00378">
    <property type="entry name" value="ECH_1"/>
    <property type="match status" value="1"/>
</dbReference>
<reference evidence="1" key="2">
    <citation type="submission" date="2020-09" db="EMBL/GenBank/DDBJ databases">
        <authorList>
            <person name="Sun Q."/>
            <person name="Zhou Y."/>
        </authorList>
    </citation>
    <scope>NUCLEOTIDE SEQUENCE</scope>
    <source>
        <strain evidence="1">CGMCC 1.12187</strain>
    </source>
</reference>
<dbReference type="InterPro" id="IPR029045">
    <property type="entry name" value="ClpP/crotonase-like_dom_sf"/>
</dbReference>
<comment type="caution">
    <text evidence="1">The sequence shown here is derived from an EMBL/GenBank/DDBJ whole genome shotgun (WGS) entry which is preliminary data.</text>
</comment>
<dbReference type="Proteomes" id="UP000638848">
    <property type="component" value="Unassembled WGS sequence"/>
</dbReference>
<name>A0A917LWT7_9MICC</name>
<dbReference type="AlphaFoldDB" id="A0A917LWT7"/>
<dbReference type="GO" id="GO:0006635">
    <property type="term" value="P:fatty acid beta-oxidation"/>
    <property type="evidence" value="ECO:0007669"/>
    <property type="project" value="TreeGrafter"/>
</dbReference>
<organism evidence="1 2">
    <name type="scientific">Kocuria dechangensis</name>
    <dbReference type="NCBI Taxonomy" id="1176249"/>
    <lineage>
        <taxon>Bacteria</taxon>
        <taxon>Bacillati</taxon>
        <taxon>Actinomycetota</taxon>
        <taxon>Actinomycetes</taxon>
        <taxon>Micrococcales</taxon>
        <taxon>Micrococcaceae</taxon>
        <taxon>Kocuria</taxon>
    </lineage>
</organism>
<protein>
    <submittedName>
        <fullName evidence="1">Enoyl-CoA hydratase</fullName>
    </submittedName>
</protein>
<reference evidence="1" key="1">
    <citation type="journal article" date="2014" name="Int. J. Syst. Evol. Microbiol.">
        <title>Complete genome sequence of Corynebacterium casei LMG S-19264T (=DSM 44701T), isolated from a smear-ripened cheese.</title>
        <authorList>
            <consortium name="US DOE Joint Genome Institute (JGI-PGF)"/>
            <person name="Walter F."/>
            <person name="Albersmeier A."/>
            <person name="Kalinowski J."/>
            <person name="Ruckert C."/>
        </authorList>
    </citation>
    <scope>NUCLEOTIDE SEQUENCE</scope>
    <source>
        <strain evidence="1">CGMCC 1.12187</strain>
    </source>
</reference>
<dbReference type="Gene3D" id="3.90.226.10">
    <property type="entry name" value="2-enoyl-CoA Hydratase, Chain A, domain 1"/>
    <property type="match status" value="1"/>
</dbReference>
<dbReference type="RefSeq" id="WP_188537564.1">
    <property type="nucleotide sequence ID" value="NZ_BMEQ01000012.1"/>
</dbReference>
<gene>
    <name evidence="1" type="ORF">GCM10011374_24230</name>
</gene>
<dbReference type="EMBL" id="BMEQ01000012">
    <property type="protein sequence ID" value="GGG60530.1"/>
    <property type="molecule type" value="Genomic_DNA"/>
</dbReference>
<dbReference type="PANTHER" id="PTHR11941:SF133">
    <property type="entry name" value="1,2-EPOXYPHENYLACETYL-COA ISOMERASE"/>
    <property type="match status" value="1"/>
</dbReference>
<dbReference type="SUPFAM" id="SSF52096">
    <property type="entry name" value="ClpP/crotonase"/>
    <property type="match status" value="1"/>
</dbReference>
<proteinExistence type="predicted"/>
<sequence length="283" mass="30766">MELKVTKYEVADNGIATVWFARPGRANSWTGRMHDEYRWICAELDADPAVRVIVVTGEAPVFCGGADFKALAHYTKTDHYDPALSVQARTPGYGVDEAYDADMAWQLGMSKPMIAAVNGACAGIAVAIAAFCDLRFAVAEAKITTVAPKIGLPAEYGLSWILPRLMGVTHAADLVLTGRVATARELEHTGLFNQVLPQEGFMDAVYDYARLFLATSPTAVTTAKRQLWGDLMQPSPRVAVEASKEEIGRHMQLPDYREGVAAMMERRLPTFGTAQNPVSSQVG</sequence>
<evidence type="ECO:0000313" key="1">
    <source>
        <dbReference type="EMBL" id="GGG60530.1"/>
    </source>
</evidence>
<accession>A0A917LWT7</accession>
<dbReference type="InterPro" id="IPR001753">
    <property type="entry name" value="Enoyl-CoA_hydra/iso"/>
</dbReference>
<dbReference type="GO" id="GO:0003824">
    <property type="term" value="F:catalytic activity"/>
    <property type="evidence" value="ECO:0007669"/>
    <property type="project" value="UniProtKB-ARBA"/>
</dbReference>
<keyword evidence="2" id="KW-1185">Reference proteome</keyword>
<evidence type="ECO:0000313" key="2">
    <source>
        <dbReference type="Proteomes" id="UP000638848"/>
    </source>
</evidence>
<dbReference type="PANTHER" id="PTHR11941">
    <property type="entry name" value="ENOYL-COA HYDRATASE-RELATED"/>
    <property type="match status" value="1"/>
</dbReference>